<evidence type="ECO:0000256" key="10">
    <source>
        <dbReference type="ARBA" id="ARBA00048679"/>
    </source>
</evidence>
<accession>A0A916J966</accession>
<dbReference type="SUPFAM" id="SSF52200">
    <property type="entry name" value="Toll/Interleukin receptor TIR domain"/>
    <property type="match status" value="1"/>
</dbReference>
<dbReference type="GO" id="GO:0007165">
    <property type="term" value="P:signal transduction"/>
    <property type="evidence" value="ECO:0007669"/>
    <property type="project" value="InterPro"/>
</dbReference>
<feature type="domain" description="Roc" evidence="12">
    <location>
        <begin position="379"/>
        <end position="563"/>
    </location>
</feature>
<gene>
    <name evidence="13" type="ORF">DYBT9275_00914</name>
</gene>
<evidence type="ECO:0000259" key="11">
    <source>
        <dbReference type="PROSITE" id="PS50104"/>
    </source>
</evidence>
<reference evidence="13" key="1">
    <citation type="submission" date="2021-04" db="EMBL/GenBank/DDBJ databases">
        <authorList>
            <person name="Rodrigo-Torres L."/>
            <person name="Arahal R. D."/>
            <person name="Lucena T."/>
        </authorList>
    </citation>
    <scope>NUCLEOTIDE SEQUENCE</scope>
    <source>
        <strain evidence="13">CECT 9275</strain>
    </source>
</reference>
<dbReference type="Gene3D" id="3.40.50.300">
    <property type="entry name" value="P-loop containing nucleotide triphosphate hydrolases"/>
    <property type="match status" value="1"/>
</dbReference>
<keyword evidence="14" id="KW-1185">Reference proteome</keyword>
<evidence type="ECO:0000256" key="2">
    <source>
        <dbReference type="ARBA" id="ARBA00022614"/>
    </source>
</evidence>
<sequence length="1013" mass="116829">MSELALQLISKVKAKKLKSLNLGNCGLTSETIPDELFELTDLEELVLSNEYFENWIRSSMRPNKGEPNRFSYLPDDISQLSNLKKLIISGAKGKWTIKSIRFVSSLPKLTMLDCSYNQLNELSLTDLPTLKTLNCSCNQLINLTLQNLPALNFVDCSSNQITQLSLQNLPALTEQFCSSNKIIKLDLQNLPSLCKLDCSDNKLIELNLKNLPELKELICSNNELSKLNFQELPVFNKLLCDNNQLAKLNLEDLQALRILECRNNQLAKLTLQDLPALSLLNCRNNQLTELILQNLPALSVLHCDNNQLTKFDVHNLPALSFLNCSYNQLGISPRPLLSSLLLKELDLRNNPLPVPLDLIKNPDLTVQKLADYYDEMDKGVSEIQRLKVILVGNGCVGKSTLLHQLKDGAFKYFAPENRTHGIVIEEWRATQNLIINFWDFAGQEVYHPTHRLFLSRRTLYLLVWATEKPCSHGEDNPLSYWLDYIADLGKESWVQIVQNLFEDQITKIPHSELFVDFPELKNVELNQYRQLGIKIDNRGNINAKTGTRIASLRSSLIEDARQLLQSYTQPEPITWSRVGQYLEQERQIQKTISLSKFKSICHHTNIKPGGENTLLEHMHDTGQVYYYPGLFGNEIILQQDWALDAVYAILKDSSLKRFEGRLMREDLRQVWGNRYSEEEQTLFINFMISCEIIFRKYAYPDNYTAEYIIPQLLVETIPPHISILWKSQINKLLLRLTYPFLHRSILDRFLFRALTFGRNTRNVYRNGIMFADDDDTAYVEFDVVSGQKEIFIACWGHNPASLLGRIRNEFDEIRKLERVTQKISLDGNTWVTKEPAQQWEDILKGKSEFINFVKAFSIDESLVKTPVEKMKKKVFISYSQHDKMKYLDRLLNQLKILQNAGMLIYWEDSQLIPGEKWDDRIQTELDTADVIIILVSEHSLATDYIWNKEIQKAAKRPENKEVIIFPVVLDHCAWEYSPLAQYVILPTKAKPIKDHKDQGKAWKDVAMALGKLI</sequence>
<keyword evidence="6" id="KW-0418">Kinase</keyword>
<dbReference type="InterPro" id="IPR050836">
    <property type="entry name" value="SDS22/Internalin_LRR"/>
</dbReference>
<evidence type="ECO:0000256" key="6">
    <source>
        <dbReference type="ARBA" id="ARBA00022777"/>
    </source>
</evidence>
<dbReference type="InterPro" id="IPR032171">
    <property type="entry name" value="COR-A"/>
</dbReference>
<evidence type="ECO:0000256" key="3">
    <source>
        <dbReference type="ARBA" id="ARBA00022679"/>
    </source>
</evidence>
<comment type="caution">
    <text evidence="13">The sequence shown here is derived from an EMBL/GenBank/DDBJ whole genome shotgun (WGS) entry which is preliminary data.</text>
</comment>
<keyword evidence="8" id="KW-0342">GTP-binding</keyword>
<proteinExistence type="predicted"/>
<dbReference type="Gene3D" id="1.10.10.2200">
    <property type="match status" value="1"/>
</dbReference>
<dbReference type="EMBL" id="CAJRAF010000001">
    <property type="protein sequence ID" value="CAG4992205.1"/>
    <property type="molecule type" value="Genomic_DNA"/>
</dbReference>
<dbReference type="InterPro" id="IPR027417">
    <property type="entry name" value="P-loop_NTPase"/>
</dbReference>
<dbReference type="InterPro" id="IPR020859">
    <property type="entry name" value="ROC"/>
</dbReference>
<evidence type="ECO:0000256" key="1">
    <source>
        <dbReference type="ARBA" id="ARBA00012513"/>
    </source>
</evidence>
<evidence type="ECO:0000256" key="4">
    <source>
        <dbReference type="ARBA" id="ARBA00022737"/>
    </source>
</evidence>
<evidence type="ECO:0000256" key="7">
    <source>
        <dbReference type="ARBA" id="ARBA00022840"/>
    </source>
</evidence>
<dbReference type="InterPro" id="IPR032675">
    <property type="entry name" value="LRR_dom_sf"/>
</dbReference>
<evidence type="ECO:0000313" key="14">
    <source>
        <dbReference type="Proteomes" id="UP000680038"/>
    </source>
</evidence>
<dbReference type="RefSeq" id="WP_215237621.1">
    <property type="nucleotide sequence ID" value="NZ_CAJRAF010000001.1"/>
</dbReference>
<organism evidence="13 14">
    <name type="scientific">Dyadobacter helix</name>
    <dbReference type="NCBI Taxonomy" id="2822344"/>
    <lineage>
        <taxon>Bacteria</taxon>
        <taxon>Pseudomonadati</taxon>
        <taxon>Bacteroidota</taxon>
        <taxon>Cytophagia</taxon>
        <taxon>Cytophagales</taxon>
        <taxon>Spirosomataceae</taxon>
        <taxon>Dyadobacter</taxon>
    </lineage>
</organism>
<dbReference type="InterPro" id="IPR057263">
    <property type="entry name" value="COR-B"/>
</dbReference>
<dbReference type="InterPro" id="IPR036388">
    <property type="entry name" value="WH-like_DNA-bd_sf"/>
</dbReference>
<dbReference type="PANTHER" id="PTHR46652">
    <property type="entry name" value="LEUCINE-RICH REPEAT AND IQ DOMAIN-CONTAINING PROTEIN 1-RELATED"/>
    <property type="match status" value="1"/>
</dbReference>
<evidence type="ECO:0000256" key="8">
    <source>
        <dbReference type="ARBA" id="ARBA00023134"/>
    </source>
</evidence>
<protein>
    <recommendedName>
        <fullName evidence="1">non-specific serine/threonine protein kinase</fullName>
        <ecNumber evidence="1">2.7.11.1</ecNumber>
    </recommendedName>
</protein>
<dbReference type="AlphaFoldDB" id="A0A916J966"/>
<feature type="domain" description="TIR" evidence="11">
    <location>
        <begin position="870"/>
        <end position="1009"/>
    </location>
</feature>
<dbReference type="GO" id="GO:0016301">
    <property type="term" value="F:kinase activity"/>
    <property type="evidence" value="ECO:0007669"/>
    <property type="project" value="UniProtKB-KW"/>
</dbReference>
<dbReference type="Gene3D" id="1.10.10.10">
    <property type="entry name" value="Winged helix-like DNA-binding domain superfamily/Winged helix DNA-binding domain"/>
    <property type="match status" value="1"/>
</dbReference>
<dbReference type="InterPro" id="IPR000157">
    <property type="entry name" value="TIR_dom"/>
</dbReference>
<evidence type="ECO:0000256" key="5">
    <source>
        <dbReference type="ARBA" id="ARBA00022741"/>
    </source>
</evidence>
<dbReference type="Proteomes" id="UP000680038">
    <property type="component" value="Unassembled WGS sequence"/>
</dbReference>
<dbReference type="Pfam" id="PF25497">
    <property type="entry name" value="COR-B"/>
    <property type="match status" value="1"/>
</dbReference>
<dbReference type="GO" id="GO:0005524">
    <property type="term" value="F:ATP binding"/>
    <property type="evidence" value="ECO:0007669"/>
    <property type="project" value="UniProtKB-KW"/>
</dbReference>
<dbReference type="Pfam" id="PF13676">
    <property type="entry name" value="TIR_2"/>
    <property type="match status" value="1"/>
</dbReference>
<evidence type="ECO:0000256" key="9">
    <source>
        <dbReference type="ARBA" id="ARBA00047899"/>
    </source>
</evidence>
<comment type="catalytic activity">
    <reaction evidence="10">
        <text>L-seryl-[protein] + ATP = O-phospho-L-seryl-[protein] + ADP + H(+)</text>
        <dbReference type="Rhea" id="RHEA:17989"/>
        <dbReference type="Rhea" id="RHEA-COMP:9863"/>
        <dbReference type="Rhea" id="RHEA-COMP:11604"/>
        <dbReference type="ChEBI" id="CHEBI:15378"/>
        <dbReference type="ChEBI" id="CHEBI:29999"/>
        <dbReference type="ChEBI" id="CHEBI:30616"/>
        <dbReference type="ChEBI" id="CHEBI:83421"/>
        <dbReference type="ChEBI" id="CHEBI:456216"/>
        <dbReference type="EC" id="2.7.11.1"/>
    </reaction>
</comment>
<dbReference type="PROSITE" id="PS51424">
    <property type="entry name" value="ROC"/>
    <property type="match status" value="1"/>
</dbReference>
<dbReference type="InterPro" id="IPR035897">
    <property type="entry name" value="Toll_tir_struct_dom_sf"/>
</dbReference>
<dbReference type="Gene3D" id="3.40.50.10140">
    <property type="entry name" value="Toll/interleukin-1 receptor homology (TIR) domain"/>
    <property type="match status" value="1"/>
</dbReference>
<dbReference type="PANTHER" id="PTHR46652:SF3">
    <property type="entry name" value="LEUCINE-RICH REPEAT-CONTAINING PROTEIN 9"/>
    <property type="match status" value="1"/>
</dbReference>
<evidence type="ECO:0000259" key="12">
    <source>
        <dbReference type="PROSITE" id="PS51424"/>
    </source>
</evidence>
<keyword evidence="7" id="KW-0067">ATP-binding</keyword>
<keyword evidence="3" id="KW-0808">Transferase</keyword>
<dbReference type="SUPFAM" id="SSF52058">
    <property type="entry name" value="L domain-like"/>
    <property type="match status" value="2"/>
</dbReference>
<keyword evidence="2" id="KW-0433">Leucine-rich repeat</keyword>
<dbReference type="Gene3D" id="3.80.10.10">
    <property type="entry name" value="Ribonuclease Inhibitor"/>
    <property type="match status" value="2"/>
</dbReference>
<dbReference type="SUPFAM" id="SSF52540">
    <property type="entry name" value="P-loop containing nucleoside triphosphate hydrolases"/>
    <property type="match status" value="1"/>
</dbReference>
<dbReference type="Pfam" id="PF16095">
    <property type="entry name" value="COR-A"/>
    <property type="match status" value="1"/>
</dbReference>
<dbReference type="PRINTS" id="PR00449">
    <property type="entry name" value="RASTRNSFRMNG"/>
</dbReference>
<keyword evidence="4" id="KW-0677">Repeat</keyword>
<dbReference type="Gene3D" id="3.30.310.200">
    <property type="match status" value="1"/>
</dbReference>
<dbReference type="Pfam" id="PF08477">
    <property type="entry name" value="Roc"/>
    <property type="match status" value="1"/>
</dbReference>
<dbReference type="EC" id="2.7.11.1" evidence="1"/>
<comment type="catalytic activity">
    <reaction evidence="9">
        <text>L-threonyl-[protein] + ATP = O-phospho-L-threonyl-[protein] + ADP + H(+)</text>
        <dbReference type="Rhea" id="RHEA:46608"/>
        <dbReference type="Rhea" id="RHEA-COMP:11060"/>
        <dbReference type="Rhea" id="RHEA-COMP:11605"/>
        <dbReference type="ChEBI" id="CHEBI:15378"/>
        <dbReference type="ChEBI" id="CHEBI:30013"/>
        <dbReference type="ChEBI" id="CHEBI:30616"/>
        <dbReference type="ChEBI" id="CHEBI:61977"/>
        <dbReference type="ChEBI" id="CHEBI:456216"/>
        <dbReference type="EC" id="2.7.11.1"/>
    </reaction>
</comment>
<evidence type="ECO:0000313" key="13">
    <source>
        <dbReference type="EMBL" id="CAG4992205.1"/>
    </source>
</evidence>
<keyword evidence="5" id="KW-0547">Nucleotide-binding</keyword>
<name>A0A916J966_9BACT</name>
<dbReference type="PROSITE" id="PS50104">
    <property type="entry name" value="TIR"/>
    <property type="match status" value="1"/>
</dbReference>